<name>A0A6P6DGS8_OCTDE</name>
<dbReference type="InterPro" id="IPR018155">
    <property type="entry name" value="Hyaluronidase"/>
</dbReference>
<feature type="disulfide bond" evidence="16">
    <location>
        <begin position="60"/>
        <end position="352"/>
    </location>
</feature>
<feature type="disulfide bond" evidence="16">
    <location>
        <begin position="377"/>
        <end position="388"/>
    </location>
</feature>
<keyword evidence="19" id="KW-1185">Reference proteome</keyword>
<dbReference type="PIRSF" id="PIRSF500773">
    <property type="entry name" value="Hyaluronidase_PH20_Hyal5"/>
    <property type="match status" value="1"/>
</dbReference>
<comment type="similarity">
    <text evidence="3 13 17">Belongs to the glycosyl hydrolase 56 family.</text>
</comment>
<keyword evidence="6" id="KW-0732">Signal</keyword>
<dbReference type="GO" id="GO:0007342">
    <property type="term" value="P:fusion of sperm to egg plasma membrane involved in single fertilization"/>
    <property type="evidence" value="ECO:0007669"/>
    <property type="project" value="InterPro"/>
</dbReference>
<dbReference type="PANTHER" id="PTHR11769">
    <property type="entry name" value="HYALURONIDASE"/>
    <property type="match status" value="1"/>
</dbReference>
<evidence type="ECO:0000256" key="6">
    <source>
        <dbReference type="ARBA" id="ARBA00022729"/>
    </source>
</evidence>
<dbReference type="EC" id="3.2.1.35" evidence="13 17"/>
<feature type="region of interest" description="Disordered" evidence="18">
    <location>
        <begin position="476"/>
        <end position="501"/>
    </location>
</feature>
<feature type="compositionally biased region" description="Acidic residues" evidence="18">
    <location>
        <begin position="477"/>
        <end position="489"/>
    </location>
</feature>
<dbReference type="RefSeq" id="XP_023559196.1">
    <property type="nucleotide sequence ID" value="XM_023703428.1"/>
</dbReference>
<keyword evidence="9 16" id="KW-1015">Disulfide bond</keyword>
<evidence type="ECO:0000313" key="19">
    <source>
        <dbReference type="Proteomes" id="UP000515203"/>
    </source>
</evidence>
<dbReference type="PRINTS" id="PR00846">
    <property type="entry name" value="GLHYDRLASE56"/>
</dbReference>
<evidence type="ECO:0000256" key="2">
    <source>
        <dbReference type="ARBA" id="ARBA00004609"/>
    </source>
</evidence>
<keyword evidence="5" id="KW-0336">GPI-anchor</keyword>
<evidence type="ECO:0000256" key="17">
    <source>
        <dbReference type="RuleBase" id="RU610713"/>
    </source>
</evidence>
<dbReference type="PANTHER" id="PTHR11769:SF20">
    <property type="entry name" value="HYALURONIDASE PH-20"/>
    <property type="match status" value="1"/>
</dbReference>
<feature type="glycosylation site" description="N-linked (GlcNAc...) asparagine" evidence="15">
    <location>
        <position position="369"/>
    </location>
</feature>
<dbReference type="FunCoup" id="A0A6P6DGS8">
    <property type="interactions" value="252"/>
</dbReference>
<comment type="subcellular location">
    <subcellularLocation>
        <location evidence="2">Cell membrane</location>
        <topology evidence="2">Lipid-anchor</topology>
        <topology evidence="2">GPI-anchor</topology>
    </subcellularLocation>
</comment>
<keyword evidence="4" id="KW-1003">Cell membrane</keyword>
<dbReference type="InParanoid" id="A0A6P6DGS8"/>
<dbReference type="InterPro" id="IPR017853">
    <property type="entry name" value="GH"/>
</dbReference>
<feature type="disulfide bond" evidence="16">
    <location>
        <begin position="382"/>
        <end position="436"/>
    </location>
</feature>
<dbReference type="AlphaFoldDB" id="A0A6P6DGS8"/>
<evidence type="ECO:0000256" key="16">
    <source>
        <dbReference type="PIRSR" id="PIRSR038193-3"/>
    </source>
</evidence>
<dbReference type="InterPro" id="IPR001439">
    <property type="entry name" value="Hyaluronidase_PH20/Hyal5"/>
</dbReference>
<keyword evidence="10" id="KW-0325">Glycoprotein</keyword>
<dbReference type="GeneID" id="101576039"/>
<evidence type="ECO:0000256" key="8">
    <source>
        <dbReference type="ARBA" id="ARBA00023136"/>
    </source>
</evidence>
<evidence type="ECO:0000256" key="9">
    <source>
        <dbReference type="ARBA" id="ARBA00023157"/>
    </source>
</evidence>
<evidence type="ECO:0000256" key="18">
    <source>
        <dbReference type="SAM" id="MobiDB-lite"/>
    </source>
</evidence>
<evidence type="ECO:0000256" key="10">
    <source>
        <dbReference type="ARBA" id="ARBA00023180"/>
    </source>
</evidence>
<dbReference type="CTD" id="6677"/>
<evidence type="ECO:0000256" key="11">
    <source>
        <dbReference type="ARBA" id="ARBA00023288"/>
    </source>
</evidence>
<keyword evidence="11" id="KW-0449">Lipoprotein</keyword>
<reference evidence="20" key="1">
    <citation type="submission" date="2025-08" db="UniProtKB">
        <authorList>
            <consortium name="RefSeq"/>
        </authorList>
    </citation>
    <scope>IDENTIFICATION</scope>
</reference>
<dbReference type="GlyCosmos" id="A0A6P6DGS8">
    <property type="glycosylation" value="1 site, No reported glycans"/>
</dbReference>
<dbReference type="GO" id="GO:0005886">
    <property type="term" value="C:plasma membrane"/>
    <property type="evidence" value="ECO:0007669"/>
    <property type="project" value="UniProtKB-SubCell"/>
</dbReference>
<dbReference type="Gene3D" id="3.20.20.70">
    <property type="entry name" value="Aldolase class I"/>
    <property type="match status" value="1"/>
</dbReference>
<dbReference type="PRINTS" id="PR00848">
    <property type="entry name" value="SPERMPH20"/>
</dbReference>
<evidence type="ECO:0000256" key="15">
    <source>
        <dbReference type="PIRSR" id="PIRSR038193-2"/>
    </source>
</evidence>
<proteinExistence type="inferred from homology"/>
<feature type="disulfide bond" evidence="16">
    <location>
        <begin position="224"/>
        <end position="238"/>
    </location>
</feature>
<dbReference type="GO" id="GO:0098552">
    <property type="term" value="C:side of membrane"/>
    <property type="evidence" value="ECO:0007669"/>
    <property type="project" value="UniProtKB-KW"/>
</dbReference>
<feature type="active site" description="Proton donor" evidence="14">
    <location>
        <position position="148"/>
    </location>
</feature>
<gene>
    <name evidence="20" type="primary">Spam1</name>
</gene>
<organism evidence="19 20">
    <name type="scientific">Octodon degus</name>
    <name type="common">Degu</name>
    <name type="synonym">Sciurus degus</name>
    <dbReference type="NCBI Taxonomy" id="10160"/>
    <lineage>
        <taxon>Eukaryota</taxon>
        <taxon>Metazoa</taxon>
        <taxon>Chordata</taxon>
        <taxon>Craniata</taxon>
        <taxon>Vertebrata</taxon>
        <taxon>Euteleostomi</taxon>
        <taxon>Mammalia</taxon>
        <taxon>Eutheria</taxon>
        <taxon>Euarchontoglires</taxon>
        <taxon>Glires</taxon>
        <taxon>Rodentia</taxon>
        <taxon>Hystricomorpha</taxon>
        <taxon>Octodontidae</taxon>
        <taxon>Octodon</taxon>
    </lineage>
</organism>
<evidence type="ECO:0000256" key="1">
    <source>
        <dbReference type="ARBA" id="ARBA00000251"/>
    </source>
</evidence>
<sequence>MGVLTFKHSSMGSFVECSEALQIAFLFLLIPCCLSLDNRAPPLIPNVPLLWVWNAPTEFCTGVSNQPLDMSLFSIIGSPRKNVTGQSITLYYVDRLGYYPYIDHHTGAIEHGGLPQLMNLQNHLDKARQDILFYMPTDSVGLAIIDWEEWRPTWARNWKPKDIYRNKSIELVQQQNPQFNLSYATALAKAEFERTGRDFMLETLKLGKTLRPNSLWGYYLFPDCYNTHYTKPNYNGHCPDIEKQRNDGLIWLWRESTALFPSVYLTSRLKSSPNGALYVRSRVQESIRVSKLSNARNPLPIFVYIRLVFSDQTTIFLEQDDLVNTIGETVPLGVSGIIIWGSLSLARSMKSCLELENYMKNTLTPYIINVTLAARMCSQVLCKEQGVCVRKNWDTSTYLHLNPANFNIELDPNGKFVVHGKPSLEDLQEFSKNFQCSCYSNVPCKDRLDVENVGSINVCTVNNVCIDALLDFQTSADDSDDDSDDEPPPTDDTSGSESNVWDTTSSATLCPRDLSWCLLILCLFSQHWKYLL</sequence>
<dbReference type="SUPFAM" id="SSF51445">
    <property type="entry name" value="(Trans)glycosidases"/>
    <property type="match status" value="1"/>
</dbReference>
<evidence type="ECO:0000256" key="12">
    <source>
        <dbReference type="ARBA" id="ARBA00023295"/>
    </source>
</evidence>
<evidence type="ECO:0000256" key="7">
    <source>
        <dbReference type="ARBA" id="ARBA00022801"/>
    </source>
</evidence>
<keyword evidence="8" id="KW-0472">Membrane</keyword>
<dbReference type="FunFam" id="3.20.20.70:FF:000065">
    <property type="entry name" value="Hyaluronidase"/>
    <property type="match status" value="1"/>
</dbReference>
<evidence type="ECO:0000256" key="4">
    <source>
        <dbReference type="ARBA" id="ARBA00022475"/>
    </source>
</evidence>
<dbReference type="InterPro" id="IPR013785">
    <property type="entry name" value="Aldolase_TIM"/>
</dbReference>
<evidence type="ECO:0000256" key="3">
    <source>
        <dbReference type="ARBA" id="ARBA00008871"/>
    </source>
</evidence>
<protein>
    <recommendedName>
        <fullName evidence="13 17">Hyaluronidase</fullName>
        <ecNumber evidence="13 17">3.2.1.35</ecNumber>
    </recommendedName>
</protein>
<comment type="catalytic activity">
    <reaction evidence="1 13 17">
        <text>Random hydrolysis of (1-&gt;4)-linkages between N-acetyl-beta-D-glucosamine and D-glucuronate residues in hyaluronate.</text>
        <dbReference type="EC" id="3.2.1.35"/>
    </reaction>
</comment>
<dbReference type="GO" id="GO:0004415">
    <property type="term" value="F:hyalurononglucosaminidase activity"/>
    <property type="evidence" value="ECO:0007669"/>
    <property type="project" value="UniProtKB-UniRule"/>
</dbReference>
<dbReference type="GO" id="GO:0001669">
    <property type="term" value="C:acrosomal vesicle"/>
    <property type="evidence" value="ECO:0007669"/>
    <property type="project" value="TreeGrafter"/>
</dbReference>
<keyword evidence="7 13" id="KW-0378">Hydrolase</keyword>
<dbReference type="Proteomes" id="UP000515203">
    <property type="component" value="Unplaced"/>
</dbReference>
<evidence type="ECO:0000256" key="5">
    <source>
        <dbReference type="ARBA" id="ARBA00022622"/>
    </source>
</evidence>
<evidence type="ECO:0000313" key="20">
    <source>
        <dbReference type="RefSeq" id="XP_023559196.1"/>
    </source>
</evidence>
<evidence type="ECO:0000256" key="14">
    <source>
        <dbReference type="PIRSR" id="PIRSR038193-1"/>
    </source>
</evidence>
<keyword evidence="12 13" id="KW-0326">Glycosidase</keyword>
<dbReference type="GO" id="GO:0030214">
    <property type="term" value="P:hyaluronan catabolic process"/>
    <property type="evidence" value="ECO:0007669"/>
    <property type="project" value="TreeGrafter"/>
</dbReference>
<dbReference type="Pfam" id="PF01630">
    <property type="entry name" value="Glyco_hydro_56"/>
    <property type="match status" value="1"/>
</dbReference>
<feature type="disulfide bond" evidence="16">
    <location>
        <begin position="438"/>
        <end position="444"/>
    </location>
</feature>
<dbReference type="GO" id="GO:0005975">
    <property type="term" value="P:carbohydrate metabolic process"/>
    <property type="evidence" value="ECO:0007669"/>
    <property type="project" value="UniProtKB-UniRule"/>
</dbReference>
<evidence type="ECO:0000256" key="13">
    <source>
        <dbReference type="PIRNR" id="PIRNR038193"/>
    </source>
</evidence>
<accession>A0A6P6DGS8</accession>
<dbReference type="OrthoDB" id="5796153at2759"/>
<dbReference type="PIRSF" id="PIRSF038193">
    <property type="entry name" value="Hyaluronidase"/>
    <property type="match status" value="1"/>
</dbReference>